<keyword evidence="3" id="KW-1185">Reference proteome</keyword>
<keyword evidence="1" id="KW-0732">Signal</keyword>
<sequence>MKRFYIYLLAFLLPVCCLAQETVIIKRKLTNAVKERVSVLKSDNVTKQGLYQALWDSKTVLANGSYTKNVKTGIWNFYDTKNNVIQRFNYTTNTLLYEAPEDSATNCRYVVDHTVRDTDRTTKPIVIGGRFFGYINYLRLFRLPPDMRNINNEVVVPTIELLVSPGGRLAEYIVHFQAENYDRKVGFNIDYLSDEDKTFIPATINGEPIACRIFIRCFLTSGGDLDLF</sequence>
<evidence type="ECO:0000256" key="1">
    <source>
        <dbReference type="SAM" id="SignalP"/>
    </source>
</evidence>
<name>A0ABY7T3P5_9SPHI</name>
<protein>
    <recommendedName>
        <fullName evidence="4">Outer membrane lipoprotein-sorting protein</fullName>
    </recommendedName>
</protein>
<organism evidence="2 3">
    <name type="scientific">Mucilaginibacter jinjuensis</name>
    <dbReference type="NCBI Taxonomy" id="1176721"/>
    <lineage>
        <taxon>Bacteria</taxon>
        <taxon>Pseudomonadati</taxon>
        <taxon>Bacteroidota</taxon>
        <taxon>Sphingobacteriia</taxon>
        <taxon>Sphingobacteriales</taxon>
        <taxon>Sphingobacteriaceae</taxon>
        <taxon>Mucilaginibacter</taxon>
    </lineage>
</organism>
<dbReference type="Proteomes" id="UP001216139">
    <property type="component" value="Chromosome"/>
</dbReference>
<proteinExistence type="predicted"/>
<reference evidence="2 3" key="1">
    <citation type="submission" date="2023-02" db="EMBL/GenBank/DDBJ databases">
        <title>Genome sequence of Mucilaginibacter jinjuensis strain KACC 16571.</title>
        <authorList>
            <person name="Kim S."/>
            <person name="Heo J."/>
            <person name="Kwon S.-W."/>
        </authorList>
    </citation>
    <scope>NUCLEOTIDE SEQUENCE [LARGE SCALE GENOMIC DNA]</scope>
    <source>
        <strain evidence="2 3">KACC 16571</strain>
    </source>
</reference>
<dbReference type="EMBL" id="CP117167">
    <property type="protein sequence ID" value="WCT10894.1"/>
    <property type="molecule type" value="Genomic_DNA"/>
</dbReference>
<feature type="signal peptide" evidence="1">
    <location>
        <begin position="1"/>
        <end position="19"/>
    </location>
</feature>
<gene>
    <name evidence="2" type="ORF">PQO05_19335</name>
</gene>
<accession>A0ABY7T3P5</accession>
<evidence type="ECO:0000313" key="2">
    <source>
        <dbReference type="EMBL" id="WCT10894.1"/>
    </source>
</evidence>
<feature type="chain" id="PRO_5045544121" description="Outer membrane lipoprotein-sorting protein" evidence="1">
    <location>
        <begin position="20"/>
        <end position="228"/>
    </location>
</feature>
<evidence type="ECO:0008006" key="4">
    <source>
        <dbReference type="Google" id="ProtNLM"/>
    </source>
</evidence>
<evidence type="ECO:0000313" key="3">
    <source>
        <dbReference type="Proteomes" id="UP001216139"/>
    </source>
</evidence>
<dbReference type="RefSeq" id="WP_273629084.1">
    <property type="nucleotide sequence ID" value="NZ_CP117167.1"/>
</dbReference>